<dbReference type="InterPro" id="IPR004852">
    <property type="entry name" value="Di-haem_cyt_c_peroxidsae"/>
</dbReference>
<dbReference type="RefSeq" id="WP_119832997.1">
    <property type="nucleotide sequence ID" value="NZ_QYUL01000003.1"/>
</dbReference>
<evidence type="ECO:0000256" key="4">
    <source>
        <dbReference type="ARBA" id="ARBA00022729"/>
    </source>
</evidence>
<keyword evidence="6 7" id="KW-0408">Iron</keyword>
<dbReference type="GO" id="GO:0020037">
    <property type="term" value="F:heme binding"/>
    <property type="evidence" value="ECO:0007669"/>
    <property type="project" value="InterPro"/>
</dbReference>
<dbReference type="OrthoDB" id="9805202at2"/>
<dbReference type="EMBL" id="QYUL01000003">
    <property type="protein sequence ID" value="RJF79718.1"/>
    <property type="molecule type" value="Genomic_DNA"/>
</dbReference>
<accession>A0A418VTD2</accession>
<proteinExistence type="predicted"/>
<feature type="chain" id="PRO_5019279009" evidence="8">
    <location>
        <begin position="32"/>
        <end position="395"/>
    </location>
</feature>
<evidence type="ECO:0000313" key="11">
    <source>
        <dbReference type="Proteomes" id="UP000283458"/>
    </source>
</evidence>
<keyword evidence="5" id="KW-0560">Oxidoreductase</keyword>
<comment type="subcellular location">
    <subcellularLocation>
        <location evidence="1">Cell envelope</location>
    </subcellularLocation>
</comment>
<evidence type="ECO:0000256" key="3">
    <source>
        <dbReference type="ARBA" id="ARBA00022723"/>
    </source>
</evidence>
<evidence type="ECO:0000259" key="9">
    <source>
        <dbReference type="PROSITE" id="PS51007"/>
    </source>
</evidence>
<evidence type="ECO:0000256" key="6">
    <source>
        <dbReference type="ARBA" id="ARBA00023004"/>
    </source>
</evidence>
<dbReference type="GO" id="GO:0046872">
    <property type="term" value="F:metal ion binding"/>
    <property type="evidence" value="ECO:0007669"/>
    <property type="project" value="UniProtKB-KW"/>
</dbReference>
<evidence type="ECO:0000313" key="10">
    <source>
        <dbReference type="EMBL" id="RJF79718.1"/>
    </source>
</evidence>
<feature type="domain" description="Cytochrome c" evidence="9">
    <location>
        <begin position="36"/>
        <end position="164"/>
    </location>
</feature>
<evidence type="ECO:0000256" key="8">
    <source>
        <dbReference type="SAM" id="SignalP"/>
    </source>
</evidence>
<gene>
    <name evidence="10" type="ORF">D3877_22540</name>
</gene>
<reference evidence="10 11" key="1">
    <citation type="submission" date="2018-09" db="EMBL/GenBank/DDBJ databases">
        <authorList>
            <person name="Zhu H."/>
        </authorList>
    </citation>
    <scope>NUCLEOTIDE SEQUENCE [LARGE SCALE GENOMIC DNA]</scope>
    <source>
        <strain evidence="10 11">K2W22B-5</strain>
    </source>
</reference>
<feature type="domain" description="Cytochrome c" evidence="9">
    <location>
        <begin position="214"/>
        <end position="379"/>
    </location>
</feature>
<dbReference type="SUPFAM" id="SSF46626">
    <property type="entry name" value="Cytochrome c"/>
    <property type="match status" value="2"/>
</dbReference>
<dbReference type="PANTHER" id="PTHR30600">
    <property type="entry name" value="CYTOCHROME C PEROXIDASE-RELATED"/>
    <property type="match status" value="1"/>
</dbReference>
<dbReference type="GO" id="GO:0009055">
    <property type="term" value="F:electron transfer activity"/>
    <property type="evidence" value="ECO:0007669"/>
    <property type="project" value="InterPro"/>
</dbReference>
<dbReference type="Gene3D" id="1.10.760.10">
    <property type="entry name" value="Cytochrome c-like domain"/>
    <property type="match status" value="2"/>
</dbReference>
<sequence length="395" mass="42094">MFANRPLAVRCAAALAVLLAAGAVSPAVASAADLPTKEKLGEALFFDVDLSANRSQSCANCHSPLNGFADPRTDGAGGAVSVGDNGHSVGDRNAPTASYAAFTPVFHIRADGKAVGGQFLDGRAATLKEQAGGPPLNPAEMGLSSKEQARARLAENPDYARAFVALYGAGALDNADRAYDAMTDSLAAFEKTAVFAPFDSKYDRSLRGEYKMTPEEDLGMTLFFSTQFTNCNQCHKLKAMPAAPGETFTNYEHHNIGVPPNPALRAATGKPGFVDHGLRDNPAAAKPIHDGLFKTPTLRNVAVTGPYMHNGVFKDLETVIRFYDHFNNRTAAAAINPETGQPWGAPEVAANRSMKELESAPALDTRRVKALVAFLKTLTDARYEPLLKERFPATP</sequence>
<dbReference type="GO" id="GO:0030313">
    <property type="term" value="C:cell envelope"/>
    <property type="evidence" value="ECO:0007669"/>
    <property type="project" value="UniProtKB-SubCell"/>
</dbReference>
<dbReference type="GO" id="GO:0004130">
    <property type="term" value="F:cytochrome-c peroxidase activity"/>
    <property type="evidence" value="ECO:0007669"/>
    <property type="project" value="TreeGrafter"/>
</dbReference>
<feature type="signal peptide" evidence="8">
    <location>
        <begin position="1"/>
        <end position="31"/>
    </location>
</feature>
<dbReference type="PANTHER" id="PTHR30600:SF10">
    <property type="entry name" value="BLL6722 PROTEIN"/>
    <property type="match status" value="1"/>
</dbReference>
<keyword evidence="3 7" id="KW-0479">Metal-binding</keyword>
<comment type="caution">
    <text evidence="10">The sequence shown here is derived from an EMBL/GenBank/DDBJ whole genome shotgun (WGS) entry which is preliminary data.</text>
</comment>
<dbReference type="PROSITE" id="PS51007">
    <property type="entry name" value="CYTC"/>
    <property type="match status" value="2"/>
</dbReference>
<evidence type="ECO:0000256" key="5">
    <source>
        <dbReference type="ARBA" id="ARBA00023002"/>
    </source>
</evidence>
<evidence type="ECO:0000256" key="7">
    <source>
        <dbReference type="PROSITE-ProRule" id="PRU00433"/>
    </source>
</evidence>
<keyword evidence="11" id="KW-1185">Reference proteome</keyword>
<dbReference type="InterPro" id="IPR009056">
    <property type="entry name" value="Cyt_c-like_dom"/>
</dbReference>
<organism evidence="10 11">
    <name type="scientific">Azospirillum cavernae</name>
    <dbReference type="NCBI Taxonomy" id="2320860"/>
    <lineage>
        <taxon>Bacteria</taxon>
        <taxon>Pseudomonadati</taxon>
        <taxon>Pseudomonadota</taxon>
        <taxon>Alphaproteobacteria</taxon>
        <taxon>Rhodospirillales</taxon>
        <taxon>Azospirillaceae</taxon>
        <taxon>Azospirillum</taxon>
    </lineage>
</organism>
<evidence type="ECO:0000256" key="2">
    <source>
        <dbReference type="ARBA" id="ARBA00022617"/>
    </source>
</evidence>
<dbReference type="AlphaFoldDB" id="A0A418VTD2"/>
<dbReference type="InterPro" id="IPR051395">
    <property type="entry name" value="Cytochrome_c_Peroxidase/MauG"/>
</dbReference>
<dbReference type="Pfam" id="PF03150">
    <property type="entry name" value="CCP_MauG"/>
    <property type="match status" value="1"/>
</dbReference>
<dbReference type="InterPro" id="IPR036909">
    <property type="entry name" value="Cyt_c-like_dom_sf"/>
</dbReference>
<dbReference type="Proteomes" id="UP000283458">
    <property type="component" value="Unassembled WGS sequence"/>
</dbReference>
<protein>
    <submittedName>
        <fullName evidence="10">Methylamine utilization protein MauG</fullName>
    </submittedName>
</protein>
<keyword evidence="4 8" id="KW-0732">Signal</keyword>
<keyword evidence="2 7" id="KW-0349">Heme</keyword>
<name>A0A418VTD2_9PROT</name>
<evidence type="ECO:0000256" key="1">
    <source>
        <dbReference type="ARBA" id="ARBA00004196"/>
    </source>
</evidence>